<proteinExistence type="predicted"/>
<evidence type="ECO:0000256" key="1">
    <source>
        <dbReference type="ARBA" id="ARBA00022729"/>
    </source>
</evidence>
<dbReference type="AlphaFoldDB" id="A0A3Q3WRN9"/>
<evidence type="ECO:0000313" key="6">
    <source>
        <dbReference type="Proteomes" id="UP000261620"/>
    </source>
</evidence>
<evidence type="ECO:0000313" key="5">
    <source>
        <dbReference type="Ensembl" id="ENSMMOP00000011779.1"/>
    </source>
</evidence>
<feature type="domain" description="Ig-like" evidence="4">
    <location>
        <begin position="37"/>
        <end position="135"/>
    </location>
</feature>
<dbReference type="InterPro" id="IPR013106">
    <property type="entry name" value="Ig_V-set"/>
</dbReference>
<reference evidence="5" key="2">
    <citation type="submission" date="2025-09" db="UniProtKB">
        <authorList>
            <consortium name="Ensembl"/>
        </authorList>
    </citation>
    <scope>IDENTIFICATION</scope>
</reference>
<dbReference type="Proteomes" id="UP000261620">
    <property type="component" value="Unplaced"/>
</dbReference>
<dbReference type="GO" id="GO:0002376">
    <property type="term" value="P:immune system process"/>
    <property type="evidence" value="ECO:0007669"/>
    <property type="project" value="UniProtKB-KW"/>
</dbReference>
<reference evidence="5" key="1">
    <citation type="submission" date="2025-08" db="UniProtKB">
        <authorList>
            <consortium name="Ensembl"/>
        </authorList>
    </citation>
    <scope>IDENTIFICATION</scope>
</reference>
<feature type="signal peptide" evidence="3">
    <location>
        <begin position="1"/>
        <end position="18"/>
    </location>
</feature>
<evidence type="ECO:0000256" key="3">
    <source>
        <dbReference type="SAM" id="SignalP"/>
    </source>
</evidence>
<dbReference type="SMART" id="SM00406">
    <property type="entry name" value="IGv"/>
    <property type="match status" value="1"/>
</dbReference>
<dbReference type="SMART" id="SM00409">
    <property type="entry name" value="IG"/>
    <property type="match status" value="1"/>
</dbReference>
<dbReference type="InterPro" id="IPR050413">
    <property type="entry name" value="TCR_beta_variable"/>
</dbReference>
<dbReference type="InterPro" id="IPR003599">
    <property type="entry name" value="Ig_sub"/>
</dbReference>
<dbReference type="PROSITE" id="PS50835">
    <property type="entry name" value="IG_LIKE"/>
    <property type="match status" value="1"/>
</dbReference>
<dbReference type="Gene3D" id="2.60.40.10">
    <property type="entry name" value="Immunoglobulins"/>
    <property type="match status" value="1"/>
</dbReference>
<dbReference type="GO" id="GO:0005886">
    <property type="term" value="C:plasma membrane"/>
    <property type="evidence" value="ECO:0007669"/>
    <property type="project" value="TreeGrafter"/>
</dbReference>
<dbReference type="InterPro" id="IPR007110">
    <property type="entry name" value="Ig-like_dom"/>
</dbReference>
<dbReference type="InterPro" id="IPR036179">
    <property type="entry name" value="Ig-like_dom_sf"/>
</dbReference>
<keyword evidence="6" id="KW-1185">Reference proteome</keyword>
<feature type="chain" id="PRO_5045153284" description="Ig-like domain-containing protein" evidence="3">
    <location>
        <begin position="19"/>
        <end position="152"/>
    </location>
</feature>
<evidence type="ECO:0000259" key="4">
    <source>
        <dbReference type="PROSITE" id="PS50835"/>
    </source>
</evidence>
<organism evidence="5 6">
    <name type="scientific">Mola mola</name>
    <name type="common">Ocean sunfish</name>
    <name type="synonym">Tetraodon mola</name>
    <dbReference type="NCBI Taxonomy" id="94237"/>
    <lineage>
        <taxon>Eukaryota</taxon>
        <taxon>Metazoa</taxon>
        <taxon>Chordata</taxon>
        <taxon>Craniata</taxon>
        <taxon>Vertebrata</taxon>
        <taxon>Euteleostomi</taxon>
        <taxon>Actinopterygii</taxon>
        <taxon>Neopterygii</taxon>
        <taxon>Teleostei</taxon>
        <taxon>Neoteleostei</taxon>
        <taxon>Acanthomorphata</taxon>
        <taxon>Eupercaria</taxon>
        <taxon>Tetraodontiformes</taxon>
        <taxon>Molidae</taxon>
        <taxon>Mola</taxon>
    </lineage>
</organism>
<dbReference type="PANTHER" id="PTHR23268">
    <property type="entry name" value="T-CELL RECEPTOR BETA CHAIN"/>
    <property type="match status" value="1"/>
</dbReference>
<dbReference type="Pfam" id="PF07686">
    <property type="entry name" value="V-set"/>
    <property type="match status" value="1"/>
</dbReference>
<dbReference type="InterPro" id="IPR013783">
    <property type="entry name" value="Ig-like_fold"/>
</dbReference>
<evidence type="ECO:0000256" key="2">
    <source>
        <dbReference type="ARBA" id="ARBA00022859"/>
    </source>
</evidence>
<accession>A0A3Q3WRN9</accession>
<keyword evidence="2" id="KW-0391">Immunity</keyword>
<protein>
    <recommendedName>
        <fullName evidence="4">Ig-like domain-containing protein</fullName>
    </recommendedName>
</protein>
<name>A0A3Q3WRN9_MOLML</name>
<dbReference type="SUPFAM" id="SSF48726">
    <property type="entry name" value="Immunoglobulin"/>
    <property type="match status" value="1"/>
</dbReference>
<sequence length="152" mass="16950">MDCYTMLCLMILTFQILSAFVFLHTGASQTNSVLQKPPFIIKRADESVVSGIYCSHKMTGHDRILWYKQDEHKALKLLGYLNVNFPNPEDHVKGKISFDGDGRTHSSLSISNLSLSDSGVYFCAASHHNRRSTCSCYSFCLGSSVITFTVQA</sequence>
<dbReference type="PANTHER" id="PTHR23268:SF102">
    <property type="entry name" value="IMMUNOGLOBULIN V-SET DOMAIN-CONTAINING PROTEIN"/>
    <property type="match status" value="1"/>
</dbReference>
<dbReference type="Ensembl" id="ENSMMOT00000011979.1">
    <property type="protein sequence ID" value="ENSMMOP00000011779.1"/>
    <property type="gene ID" value="ENSMMOG00000009050.1"/>
</dbReference>
<dbReference type="GO" id="GO:0007166">
    <property type="term" value="P:cell surface receptor signaling pathway"/>
    <property type="evidence" value="ECO:0007669"/>
    <property type="project" value="TreeGrafter"/>
</dbReference>
<dbReference type="OMA" id="FLHTGAS"/>
<keyword evidence="1 3" id="KW-0732">Signal</keyword>